<accession>A0A418WHM1</accession>
<organism evidence="5 6">
    <name type="scientific">Oleomonas cavernae</name>
    <dbReference type="NCBI Taxonomy" id="2320859"/>
    <lineage>
        <taxon>Bacteria</taxon>
        <taxon>Pseudomonadati</taxon>
        <taxon>Pseudomonadota</taxon>
        <taxon>Alphaproteobacteria</taxon>
        <taxon>Acetobacterales</taxon>
        <taxon>Acetobacteraceae</taxon>
        <taxon>Oleomonas</taxon>
    </lineage>
</organism>
<dbReference type="PANTHER" id="PTHR47894:SF1">
    <property type="entry name" value="HTH-TYPE TRANSCRIPTIONAL REGULATOR VQSM"/>
    <property type="match status" value="1"/>
</dbReference>
<dbReference type="PROSITE" id="PS01124">
    <property type="entry name" value="HTH_ARAC_FAMILY_2"/>
    <property type="match status" value="1"/>
</dbReference>
<keyword evidence="2" id="KW-0238">DNA-binding</keyword>
<sequence>MTPRQFPLAIHYVRQIAEQIADCGGDVAQWLALSGLTRAQIADPAFELSFERFRQLVRDGLDTTREPALGLLVGDRLTASAHGMLGYAAMNSGTLRQAIDLVQRYLPVRTSLVTVRLAASGRSMRVLFEEVEPLGELRVVVLEAVILTIKNMIETVCLGTSPVEGIAFPFPAPAHADLARALFKADLAYGTSWAGFAIPLDLIDTPLRMADPAAFEDARQICQRELDKLTRQMSLAARLRRLLLDRQGGYPTLTVVARLFNMTPRTLHRRLVAEGTSFREVLDDVRHTLAMEHLKSSHLSIDEIAYTLGYGELANFRRAFKRWEGLAPSDFRRQARRD</sequence>
<name>A0A418WHM1_9PROT</name>
<dbReference type="PRINTS" id="PR00032">
    <property type="entry name" value="HTHARAC"/>
</dbReference>
<dbReference type="Pfam" id="PF12625">
    <property type="entry name" value="Arabinose_bd"/>
    <property type="match status" value="1"/>
</dbReference>
<dbReference type="SUPFAM" id="SSF46689">
    <property type="entry name" value="Homeodomain-like"/>
    <property type="match status" value="1"/>
</dbReference>
<dbReference type="SMART" id="SM00342">
    <property type="entry name" value="HTH_ARAC"/>
    <property type="match status" value="1"/>
</dbReference>
<dbReference type="Proteomes" id="UP000284605">
    <property type="component" value="Unassembled WGS sequence"/>
</dbReference>
<dbReference type="EMBL" id="QYUK01000011">
    <property type="protein sequence ID" value="RJF89523.1"/>
    <property type="molecule type" value="Genomic_DNA"/>
</dbReference>
<dbReference type="InterPro" id="IPR032687">
    <property type="entry name" value="AraC-type_N"/>
</dbReference>
<dbReference type="GO" id="GO:0005829">
    <property type="term" value="C:cytosol"/>
    <property type="evidence" value="ECO:0007669"/>
    <property type="project" value="TreeGrafter"/>
</dbReference>
<evidence type="ECO:0000313" key="6">
    <source>
        <dbReference type="Proteomes" id="UP000284605"/>
    </source>
</evidence>
<dbReference type="PANTHER" id="PTHR47894">
    <property type="entry name" value="HTH-TYPE TRANSCRIPTIONAL REGULATOR GADX"/>
    <property type="match status" value="1"/>
</dbReference>
<keyword evidence="6" id="KW-1185">Reference proteome</keyword>
<gene>
    <name evidence="5" type="ORF">D3874_23230</name>
</gene>
<proteinExistence type="predicted"/>
<evidence type="ECO:0000259" key="4">
    <source>
        <dbReference type="PROSITE" id="PS01124"/>
    </source>
</evidence>
<dbReference type="RefSeq" id="WP_119781507.1">
    <property type="nucleotide sequence ID" value="NZ_QYUK01000011.1"/>
</dbReference>
<protein>
    <submittedName>
        <fullName evidence="5">AraC family transcriptional regulator</fullName>
    </submittedName>
</protein>
<feature type="domain" description="HTH araC/xylS-type" evidence="4">
    <location>
        <begin position="237"/>
        <end position="334"/>
    </location>
</feature>
<dbReference type="GO" id="GO:0003700">
    <property type="term" value="F:DNA-binding transcription factor activity"/>
    <property type="evidence" value="ECO:0007669"/>
    <property type="project" value="InterPro"/>
</dbReference>
<dbReference type="GO" id="GO:0000976">
    <property type="term" value="F:transcription cis-regulatory region binding"/>
    <property type="evidence" value="ECO:0007669"/>
    <property type="project" value="TreeGrafter"/>
</dbReference>
<keyword evidence="1" id="KW-0805">Transcription regulation</keyword>
<dbReference type="InterPro" id="IPR009057">
    <property type="entry name" value="Homeodomain-like_sf"/>
</dbReference>
<comment type="caution">
    <text evidence="5">The sequence shown here is derived from an EMBL/GenBank/DDBJ whole genome shotgun (WGS) entry which is preliminary data.</text>
</comment>
<dbReference type="InterPro" id="IPR020449">
    <property type="entry name" value="Tscrpt_reg_AraC-type_HTH"/>
</dbReference>
<evidence type="ECO:0000313" key="5">
    <source>
        <dbReference type="EMBL" id="RJF89523.1"/>
    </source>
</evidence>
<dbReference type="AlphaFoldDB" id="A0A418WHM1"/>
<evidence type="ECO:0000256" key="1">
    <source>
        <dbReference type="ARBA" id="ARBA00023015"/>
    </source>
</evidence>
<keyword evidence="3" id="KW-0804">Transcription</keyword>
<dbReference type="OrthoDB" id="9805730at2"/>
<dbReference type="InterPro" id="IPR018060">
    <property type="entry name" value="HTH_AraC"/>
</dbReference>
<reference evidence="5 6" key="1">
    <citation type="submission" date="2018-09" db="EMBL/GenBank/DDBJ databases">
        <authorList>
            <person name="Zhu H."/>
        </authorList>
    </citation>
    <scope>NUCLEOTIDE SEQUENCE [LARGE SCALE GENOMIC DNA]</scope>
    <source>
        <strain evidence="5 6">K1W22B-8</strain>
    </source>
</reference>
<dbReference type="Gene3D" id="1.10.10.60">
    <property type="entry name" value="Homeodomain-like"/>
    <property type="match status" value="1"/>
</dbReference>
<evidence type="ECO:0000256" key="2">
    <source>
        <dbReference type="ARBA" id="ARBA00023125"/>
    </source>
</evidence>
<evidence type="ECO:0000256" key="3">
    <source>
        <dbReference type="ARBA" id="ARBA00023163"/>
    </source>
</evidence>
<dbReference type="Pfam" id="PF12833">
    <property type="entry name" value="HTH_18"/>
    <property type="match status" value="1"/>
</dbReference>